<dbReference type="EMBL" id="CP017315">
    <property type="protein sequence ID" value="AQS40745.1"/>
    <property type="molecule type" value="Genomic_DNA"/>
</dbReference>
<evidence type="ECO:0000256" key="4">
    <source>
        <dbReference type="ARBA" id="ARBA00023136"/>
    </source>
</evidence>
<keyword evidence="3 5" id="KW-1133">Transmembrane helix</keyword>
<keyword evidence="2 5" id="KW-0812">Transmembrane</keyword>
<dbReference type="InterPro" id="IPR010445">
    <property type="entry name" value="LapA_dom"/>
</dbReference>
<evidence type="ECO:0000256" key="2">
    <source>
        <dbReference type="ARBA" id="ARBA00022692"/>
    </source>
</evidence>
<accession>A0A1U9JSA6</accession>
<proteinExistence type="predicted"/>
<organism evidence="7 8">
    <name type="scientific">Candidatus Tokpelaia hoelldobleri</name>
    <dbReference type="NCBI Taxonomy" id="1902579"/>
    <lineage>
        <taxon>Bacteria</taxon>
        <taxon>Pseudomonadati</taxon>
        <taxon>Pseudomonadota</taxon>
        <taxon>Alphaproteobacteria</taxon>
        <taxon>Hyphomicrobiales</taxon>
        <taxon>Candidatus Tokpelaia</taxon>
    </lineage>
</organism>
<evidence type="ECO:0000313" key="8">
    <source>
        <dbReference type="Proteomes" id="UP000188912"/>
    </source>
</evidence>
<evidence type="ECO:0000313" key="7">
    <source>
        <dbReference type="EMBL" id="AQS40745.1"/>
    </source>
</evidence>
<name>A0A1U9JSA6_9HYPH</name>
<keyword evidence="4 5" id="KW-0472">Membrane</keyword>
<evidence type="ECO:0000256" key="3">
    <source>
        <dbReference type="ARBA" id="ARBA00022989"/>
    </source>
</evidence>
<dbReference type="AlphaFoldDB" id="A0A1U9JSA6"/>
<dbReference type="GO" id="GO:0005886">
    <property type="term" value="C:plasma membrane"/>
    <property type="evidence" value="ECO:0007669"/>
    <property type="project" value="InterPro"/>
</dbReference>
<evidence type="ECO:0000256" key="5">
    <source>
        <dbReference type="SAM" id="Phobius"/>
    </source>
</evidence>
<evidence type="ECO:0000256" key="1">
    <source>
        <dbReference type="ARBA" id="ARBA00022475"/>
    </source>
</evidence>
<feature type="transmembrane region" description="Helical" evidence="5">
    <location>
        <begin position="51"/>
        <end position="75"/>
    </location>
</feature>
<dbReference type="STRING" id="1902579.BHV28_00190"/>
<reference evidence="7 8" key="2">
    <citation type="journal article" date="2016" name="Sci. Rep.">
        <title>The genome of Rhizobiales bacteria in predatory ants reveals urease gene functions but no genes for nitrogen fixation.</title>
        <authorList>
            <person name="Neuvonen M.M."/>
            <person name="Tamarit D."/>
            <person name="Naslund K."/>
            <person name="Liebig J."/>
            <person name="Feldhaar H."/>
            <person name="Moran N.A."/>
            <person name="Guy L."/>
            <person name="Andersson S.G."/>
        </authorList>
    </citation>
    <scope>NUCLEOTIDE SEQUENCE [LARGE SCALE GENOMIC DNA]</scope>
    <source>
        <strain evidence="7 8">Hsal</strain>
    </source>
</reference>
<gene>
    <name evidence="7" type="ORF">BHV28_00190</name>
</gene>
<feature type="domain" description="Lipopolysaccharide assembly protein A" evidence="6">
    <location>
        <begin position="48"/>
        <end position="97"/>
    </location>
</feature>
<reference evidence="7 8" key="1">
    <citation type="journal article" date="2010" name="Science">
        <title>Genomic comparison of the ants Camponotus floridanus and Harpegnathos saltator.</title>
        <authorList>
            <person name="Bonasio R."/>
            <person name="Zhang G."/>
            <person name="Ye C."/>
            <person name="Mutti N.S."/>
            <person name="Fang X."/>
            <person name="Qin N."/>
            <person name="Donahue G."/>
            <person name="Yang P."/>
            <person name="Li Q."/>
            <person name="Li C."/>
            <person name="Zhang P."/>
            <person name="Huang Z."/>
            <person name="Berger S.L."/>
            <person name="Reinberg D."/>
            <person name="Wang J."/>
            <person name="Liebig J."/>
        </authorList>
    </citation>
    <scope>NUCLEOTIDE SEQUENCE [LARGE SCALE GENOMIC DNA]</scope>
    <source>
        <strain evidence="7 8">Hsal</strain>
    </source>
</reference>
<keyword evidence="1" id="KW-1003">Cell membrane</keyword>
<dbReference type="KEGG" id="thd:BHV28_00190"/>
<dbReference type="Proteomes" id="UP000188912">
    <property type="component" value="Chromosome"/>
</dbReference>
<keyword evidence="8" id="KW-1185">Reference proteome</keyword>
<evidence type="ECO:0000259" key="6">
    <source>
        <dbReference type="Pfam" id="PF06305"/>
    </source>
</evidence>
<protein>
    <recommendedName>
        <fullName evidence="6">Lipopolysaccharide assembly protein A domain-containing protein</fullName>
    </recommendedName>
</protein>
<dbReference type="Pfam" id="PF06305">
    <property type="entry name" value="LapA_dom"/>
    <property type="match status" value="1"/>
</dbReference>
<sequence length="109" mass="11863">MTVKKILGSLVLVPLAVVLLLFGFANREPVVLSFNPFNFTAAADSALSFTAPLFIWLIVFAGIGMLAGSAITWCGQHKYRKAARKNARQLAALHTRLQQQGQNTLPPAR</sequence>